<comment type="similarity">
    <text evidence="1">Belongs to the initiator RepB protein family.</text>
</comment>
<evidence type="ECO:0000313" key="3">
    <source>
        <dbReference type="EMBL" id="KDB50775.1"/>
    </source>
</evidence>
<dbReference type="SUPFAM" id="SSF46785">
    <property type="entry name" value="Winged helix' DNA-binding domain"/>
    <property type="match status" value="2"/>
</dbReference>
<keyword evidence="4" id="KW-1185">Reference proteome</keyword>
<reference evidence="3 4" key="1">
    <citation type="journal article" date="2014" name="FEMS Microbiol. Ecol.">
        <title>Sphaerotilus natans encrusted with nanoball-shaped Fe(III) oxide minerals formed by nitrate-reducing mixotrophic Fe(II) oxidation.</title>
        <authorList>
            <person name="Park S."/>
            <person name="Kim D.H."/>
            <person name="Lee J.H."/>
            <person name="Hur H.G."/>
        </authorList>
    </citation>
    <scope>NUCLEOTIDE SEQUENCE [LARGE SCALE GENOMIC DNA]</scope>
    <source>
        <strain evidence="3 4">DSM 6575</strain>
    </source>
</reference>
<accession>A0A059KHC2</accession>
<dbReference type="Proteomes" id="UP000026714">
    <property type="component" value="Unassembled WGS sequence"/>
</dbReference>
<organism evidence="3 4">
    <name type="scientific">Sphaerotilus natans subsp. natans DSM 6575</name>
    <dbReference type="NCBI Taxonomy" id="1286631"/>
    <lineage>
        <taxon>Bacteria</taxon>
        <taxon>Pseudomonadati</taxon>
        <taxon>Pseudomonadota</taxon>
        <taxon>Betaproteobacteria</taxon>
        <taxon>Burkholderiales</taxon>
        <taxon>Sphaerotilaceae</taxon>
        <taxon>Sphaerotilus</taxon>
    </lineage>
</organism>
<protein>
    <recommendedName>
        <fullName evidence="2">Initiator Rep protein WH1 domain-containing protein</fullName>
    </recommendedName>
</protein>
<gene>
    <name evidence="3" type="ORF">X805_36340</name>
</gene>
<comment type="caution">
    <text evidence="3">The sequence shown here is derived from an EMBL/GenBank/DDBJ whole genome shotgun (WGS) entry which is preliminary data.</text>
</comment>
<dbReference type="InterPro" id="IPR036388">
    <property type="entry name" value="WH-like_DNA-bd_sf"/>
</dbReference>
<dbReference type="Pfam" id="PF01051">
    <property type="entry name" value="Rep3_N"/>
    <property type="match status" value="1"/>
</dbReference>
<proteinExistence type="inferred from homology"/>
<dbReference type="AlphaFoldDB" id="A0A059KHC2"/>
<evidence type="ECO:0000256" key="1">
    <source>
        <dbReference type="ARBA" id="ARBA00038283"/>
    </source>
</evidence>
<dbReference type="InterPro" id="IPR000525">
    <property type="entry name" value="Initiator_Rep_WH1"/>
</dbReference>
<feature type="domain" description="Initiator Rep protein WH1" evidence="2">
    <location>
        <begin position="2"/>
        <end position="152"/>
    </location>
</feature>
<dbReference type="Pfam" id="PF21205">
    <property type="entry name" value="Rep3_C"/>
    <property type="match status" value="1"/>
</dbReference>
<dbReference type="InterPro" id="IPR036390">
    <property type="entry name" value="WH_DNA-bd_sf"/>
</dbReference>
<dbReference type="GO" id="GO:0006270">
    <property type="term" value="P:DNA replication initiation"/>
    <property type="evidence" value="ECO:0007669"/>
    <property type="project" value="InterPro"/>
</dbReference>
<dbReference type="eggNOG" id="COG5527">
    <property type="taxonomic scope" value="Bacteria"/>
</dbReference>
<dbReference type="EMBL" id="AZRA01000115">
    <property type="protein sequence ID" value="KDB50775.1"/>
    <property type="molecule type" value="Genomic_DNA"/>
</dbReference>
<dbReference type="GO" id="GO:0003887">
    <property type="term" value="F:DNA-directed DNA polymerase activity"/>
    <property type="evidence" value="ECO:0007669"/>
    <property type="project" value="InterPro"/>
</dbReference>
<evidence type="ECO:0000259" key="2">
    <source>
        <dbReference type="Pfam" id="PF01051"/>
    </source>
</evidence>
<dbReference type="Gene3D" id="1.10.10.10">
    <property type="entry name" value="Winged helix-like DNA-binding domain superfamily/Winged helix DNA-binding domain"/>
    <property type="match status" value="2"/>
</dbReference>
<sequence>MSKSNALLRASYKLTLAEQRLILACLAQLDTRRAMRSPDSQADQTDNLRVTALEYADLYGIDMSTAYREIHAAARRLYDRSIKIVRPDGREEHFRWIWGRATHERAGYVEISLTPDLARYVTSLRGQFTSYGIDQVRRLRSTNAVRIFELMMQWRAAGVIRLSLAELRQMLQLSYSRFTDIRRFVLDPAVQQISESTDWATIWKPIRVGRQVDSVEIRFSERDQGVLPLGDEARDSAVTDALFPVG</sequence>
<dbReference type="STRING" id="34103.SAMN05421778_1542"/>
<dbReference type="RefSeq" id="WP_037485017.1">
    <property type="nucleotide sequence ID" value="NZ_AZRA01000115.1"/>
</dbReference>
<name>A0A059KHC2_9BURK</name>
<evidence type="ECO:0000313" key="4">
    <source>
        <dbReference type="Proteomes" id="UP000026714"/>
    </source>
</evidence>